<keyword evidence="1" id="KW-0808">Transferase</keyword>
<dbReference type="OrthoDB" id="413582at2759"/>
<feature type="domain" description="Protein kinase" evidence="5">
    <location>
        <begin position="10"/>
        <end position="417"/>
    </location>
</feature>
<dbReference type="SUPFAM" id="SSF56112">
    <property type="entry name" value="Protein kinase-like (PK-like)"/>
    <property type="match status" value="1"/>
</dbReference>
<evidence type="ECO:0000313" key="7">
    <source>
        <dbReference type="Proteomes" id="UP000054248"/>
    </source>
</evidence>
<evidence type="ECO:0000259" key="5">
    <source>
        <dbReference type="PROSITE" id="PS50011"/>
    </source>
</evidence>
<dbReference type="PANTHER" id="PTHR24055">
    <property type="entry name" value="MITOGEN-ACTIVATED PROTEIN KINASE"/>
    <property type="match status" value="1"/>
</dbReference>
<keyword evidence="3" id="KW-0067">ATP-binding</keyword>
<dbReference type="PROSITE" id="PS00108">
    <property type="entry name" value="PROTEIN_KINASE_ST"/>
    <property type="match status" value="1"/>
</dbReference>
<dbReference type="SMART" id="SM00220">
    <property type="entry name" value="S_TKc"/>
    <property type="match status" value="1"/>
</dbReference>
<dbReference type="EMBL" id="KN823394">
    <property type="protein sequence ID" value="KIO17346.1"/>
    <property type="molecule type" value="Genomic_DNA"/>
</dbReference>
<dbReference type="STRING" id="1051891.A0A0C3Q341"/>
<evidence type="ECO:0000313" key="6">
    <source>
        <dbReference type="EMBL" id="KIO17346.1"/>
    </source>
</evidence>
<proteinExistence type="predicted"/>
<sequence>MEISPDTSSEVPEIPHGHGLHSSVYRTPIRTDETEIGSPKWTVIKRVGDHPPWKFQPHNVRKEIRILRAARNENIVSILRSSVVEDFEITWELEMPLIPLSLSTLLDSVAFIPEEKSKLLPPQLKIAGPAASPSQLTFEVLTKSIIYQVLLALDYLHTGINGKEQGQVAHRDVKPSNILIDEVGCVKLIDFGIAWAPDFVHPSGQTDLQGMEVEEEYVEPPEKMCCAVTSGPYRPPELLFSPPTYNAFAVDMWSTGALVAEFFTSLRFVREPSYMDDDFGEGGDEEEEVMSEPATEPFVPPKYFSKVSDGTGGPSVVGKWSRVSLFDSSRGEIGLAWSIFRVRGTPNQMNWPSFKTLPDAESASFRETPRIDLTTRLPHLPANRVFTANASDMIELLLEYEPGDRISAAHALRRPWFKSVDGVPLLLPAGHPAISLPESSGARFGGKSLEDYLKPWMKWELDKLVEEDGRAVARNAASRGELNWDDLSD</sequence>
<protein>
    <recommendedName>
        <fullName evidence="5">Protein kinase domain-containing protein</fullName>
    </recommendedName>
</protein>
<feature type="compositionally biased region" description="Polar residues" evidence="4">
    <location>
        <begin position="1"/>
        <end position="10"/>
    </location>
</feature>
<dbReference type="GO" id="GO:0005524">
    <property type="term" value="F:ATP binding"/>
    <property type="evidence" value="ECO:0007669"/>
    <property type="project" value="UniProtKB-KW"/>
</dbReference>
<dbReference type="PROSITE" id="PS50011">
    <property type="entry name" value="PROTEIN_KINASE_DOM"/>
    <property type="match status" value="1"/>
</dbReference>
<dbReference type="InterPro" id="IPR000719">
    <property type="entry name" value="Prot_kinase_dom"/>
</dbReference>
<keyword evidence="1" id="KW-0418">Kinase</keyword>
<dbReference type="AlphaFoldDB" id="A0A0C3Q341"/>
<reference evidence="6 7" key="1">
    <citation type="submission" date="2014-04" db="EMBL/GenBank/DDBJ databases">
        <authorList>
            <consortium name="DOE Joint Genome Institute"/>
            <person name="Kuo A."/>
            <person name="Girlanda M."/>
            <person name="Perotto S."/>
            <person name="Kohler A."/>
            <person name="Nagy L.G."/>
            <person name="Floudas D."/>
            <person name="Copeland A."/>
            <person name="Barry K.W."/>
            <person name="Cichocki N."/>
            <person name="Veneault-Fourrey C."/>
            <person name="LaButti K."/>
            <person name="Lindquist E.A."/>
            <person name="Lipzen A."/>
            <person name="Lundell T."/>
            <person name="Morin E."/>
            <person name="Murat C."/>
            <person name="Sun H."/>
            <person name="Tunlid A."/>
            <person name="Henrissat B."/>
            <person name="Grigoriev I.V."/>
            <person name="Hibbett D.S."/>
            <person name="Martin F."/>
            <person name="Nordberg H.P."/>
            <person name="Cantor M.N."/>
            <person name="Hua S.X."/>
        </authorList>
    </citation>
    <scope>NUCLEOTIDE SEQUENCE [LARGE SCALE GENOMIC DNA]</scope>
    <source>
        <strain evidence="6 7">MUT 4182</strain>
    </source>
</reference>
<accession>A0A0C3Q341</accession>
<gene>
    <name evidence="6" type="ORF">M407DRAFT_32981</name>
</gene>
<dbReference type="Proteomes" id="UP000054248">
    <property type="component" value="Unassembled WGS sequence"/>
</dbReference>
<evidence type="ECO:0000256" key="1">
    <source>
        <dbReference type="ARBA" id="ARBA00022527"/>
    </source>
</evidence>
<keyword evidence="2" id="KW-0547">Nucleotide-binding</keyword>
<evidence type="ECO:0000256" key="2">
    <source>
        <dbReference type="ARBA" id="ARBA00022741"/>
    </source>
</evidence>
<evidence type="ECO:0000256" key="4">
    <source>
        <dbReference type="SAM" id="MobiDB-lite"/>
    </source>
</evidence>
<dbReference type="GO" id="GO:0004674">
    <property type="term" value="F:protein serine/threonine kinase activity"/>
    <property type="evidence" value="ECO:0007669"/>
    <property type="project" value="UniProtKB-KW"/>
</dbReference>
<dbReference type="InterPro" id="IPR011009">
    <property type="entry name" value="Kinase-like_dom_sf"/>
</dbReference>
<keyword evidence="1" id="KW-0723">Serine/threonine-protein kinase</keyword>
<evidence type="ECO:0000256" key="3">
    <source>
        <dbReference type="ARBA" id="ARBA00022840"/>
    </source>
</evidence>
<reference evidence="7" key="2">
    <citation type="submission" date="2015-01" db="EMBL/GenBank/DDBJ databases">
        <title>Evolutionary Origins and Diversification of the Mycorrhizal Mutualists.</title>
        <authorList>
            <consortium name="DOE Joint Genome Institute"/>
            <consortium name="Mycorrhizal Genomics Consortium"/>
            <person name="Kohler A."/>
            <person name="Kuo A."/>
            <person name="Nagy L.G."/>
            <person name="Floudas D."/>
            <person name="Copeland A."/>
            <person name="Barry K.W."/>
            <person name="Cichocki N."/>
            <person name="Veneault-Fourrey C."/>
            <person name="LaButti K."/>
            <person name="Lindquist E.A."/>
            <person name="Lipzen A."/>
            <person name="Lundell T."/>
            <person name="Morin E."/>
            <person name="Murat C."/>
            <person name="Riley R."/>
            <person name="Ohm R."/>
            <person name="Sun H."/>
            <person name="Tunlid A."/>
            <person name="Henrissat B."/>
            <person name="Grigoriev I.V."/>
            <person name="Hibbett D.S."/>
            <person name="Martin F."/>
        </authorList>
    </citation>
    <scope>NUCLEOTIDE SEQUENCE [LARGE SCALE GENOMIC DNA]</scope>
    <source>
        <strain evidence="7">MUT 4182</strain>
    </source>
</reference>
<dbReference type="HOGENOM" id="CLU_000288_50_0_1"/>
<feature type="region of interest" description="Disordered" evidence="4">
    <location>
        <begin position="1"/>
        <end position="25"/>
    </location>
</feature>
<dbReference type="InterPro" id="IPR050117">
    <property type="entry name" value="MAPK"/>
</dbReference>
<dbReference type="InterPro" id="IPR008271">
    <property type="entry name" value="Ser/Thr_kinase_AS"/>
</dbReference>
<dbReference type="Gene3D" id="1.10.510.10">
    <property type="entry name" value="Transferase(Phosphotransferase) domain 1"/>
    <property type="match status" value="1"/>
</dbReference>
<name>A0A0C3Q341_9AGAM</name>
<organism evidence="6 7">
    <name type="scientific">Tulasnella calospora MUT 4182</name>
    <dbReference type="NCBI Taxonomy" id="1051891"/>
    <lineage>
        <taxon>Eukaryota</taxon>
        <taxon>Fungi</taxon>
        <taxon>Dikarya</taxon>
        <taxon>Basidiomycota</taxon>
        <taxon>Agaricomycotina</taxon>
        <taxon>Agaricomycetes</taxon>
        <taxon>Cantharellales</taxon>
        <taxon>Tulasnellaceae</taxon>
        <taxon>Tulasnella</taxon>
    </lineage>
</organism>
<dbReference type="Pfam" id="PF00069">
    <property type="entry name" value="Pkinase"/>
    <property type="match status" value="1"/>
</dbReference>
<keyword evidence="7" id="KW-1185">Reference proteome</keyword>